<dbReference type="Gene3D" id="3.40.50.10610">
    <property type="entry name" value="ABC-type transport auxiliary lipoprotein component"/>
    <property type="match status" value="1"/>
</dbReference>
<protein>
    <recommendedName>
        <fullName evidence="4">Lipoprotein</fullName>
    </recommendedName>
</protein>
<feature type="signal peptide" evidence="1">
    <location>
        <begin position="1"/>
        <end position="22"/>
    </location>
</feature>
<dbReference type="AlphaFoldDB" id="A0A1Y5FAJ8"/>
<reference evidence="3" key="1">
    <citation type="journal article" date="2017" name="Proc. Natl. Acad. Sci. U.S.A.">
        <title>Simulation of Deepwater Horizon oil plume reveals substrate specialization within a complex community of hydrocarbon-degraders.</title>
        <authorList>
            <person name="Hu P."/>
            <person name="Dubinsky E.A."/>
            <person name="Probst A.J."/>
            <person name="Wang J."/>
            <person name="Sieber C.M.K."/>
            <person name="Tom L.M."/>
            <person name="Gardinali P."/>
            <person name="Banfield J.F."/>
            <person name="Atlas R.M."/>
            <person name="Andersen G.L."/>
        </authorList>
    </citation>
    <scope>NUCLEOTIDE SEQUENCE [LARGE SCALE GENOMIC DNA]</scope>
</reference>
<name>A0A1Y5FAJ8_9BACT</name>
<dbReference type="Pfam" id="PF13036">
    <property type="entry name" value="LpoB"/>
    <property type="match status" value="1"/>
</dbReference>
<evidence type="ECO:0000256" key="1">
    <source>
        <dbReference type="SAM" id="SignalP"/>
    </source>
</evidence>
<gene>
    <name evidence="2" type="ORF">A9Q84_09180</name>
</gene>
<comment type="caution">
    <text evidence="2">The sequence shown here is derived from an EMBL/GenBank/DDBJ whole genome shotgun (WGS) entry which is preliminary data.</text>
</comment>
<accession>A0A1Y5FAJ8</accession>
<evidence type="ECO:0000313" key="3">
    <source>
        <dbReference type="Proteomes" id="UP000196531"/>
    </source>
</evidence>
<sequence>MKKTISLLTLLLLITSCGSFKAQRVDSDESDEKALEITDQWVQRDTEKVVSEILTKISSHKGFKRYLMKSGKTPTVFIGEVKNLTAEAYFPINDINDEFLNEISASGDFILIDASARENILKEITYQHDGMVDPNTAKSIGKQVGADLMIFGNVYMKPATRKGKTIKQYSVNIRMTNIETGLEVLRTRSKLSKYSEQSKSGW</sequence>
<keyword evidence="1" id="KW-0732">Signal</keyword>
<dbReference type="EMBL" id="MAAO01000006">
    <property type="protein sequence ID" value="OUR96511.1"/>
    <property type="molecule type" value="Genomic_DNA"/>
</dbReference>
<feature type="chain" id="PRO_5013368576" description="Lipoprotein" evidence="1">
    <location>
        <begin position="23"/>
        <end position="202"/>
    </location>
</feature>
<dbReference type="Proteomes" id="UP000196531">
    <property type="component" value="Unassembled WGS sequence"/>
</dbReference>
<dbReference type="PROSITE" id="PS51257">
    <property type="entry name" value="PROKAR_LIPOPROTEIN"/>
    <property type="match status" value="1"/>
</dbReference>
<dbReference type="InterPro" id="IPR014094">
    <property type="entry name" value="LpoB"/>
</dbReference>
<evidence type="ECO:0008006" key="4">
    <source>
        <dbReference type="Google" id="ProtNLM"/>
    </source>
</evidence>
<proteinExistence type="predicted"/>
<evidence type="ECO:0000313" key="2">
    <source>
        <dbReference type="EMBL" id="OUR96511.1"/>
    </source>
</evidence>
<organism evidence="2 3">
    <name type="scientific">Halobacteriovorax marinus</name>
    <dbReference type="NCBI Taxonomy" id="97084"/>
    <lineage>
        <taxon>Bacteria</taxon>
        <taxon>Pseudomonadati</taxon>
        <taxon>Bdellovibrionota</taxon>
        <taxon>Bacteriovoracia</taxon>
        <taxon>Bacteriovoracales</taxon>
        <taxon>Halobacteriovoraceae</taxon>
        <taxon>Halobacteriovorax</taxon>
    </lineage>
</organism>